<evidence type="ECO:0000313" key="3">
    <source>
        <dbReference type="Proteomes" id="UP000008370"/>
    </source>
</evidence>
<proteinExistence type="predicted"/>
<keyword evidence="3" id="KW-1185">Reference proteome</keyword>
<name>K5WPU0_PHACS</name>
<evidence type="ECO:0000256" key="1">
    <source>
        <dbReference type="SAM" id="MobiDB-lite"/>
    </source>
</evidence>
<evidence type="ECO:0000313" key="2">
    <source>
        <dbReference type="EMBL" id="EKM61259.1"/>
    </source>
</evidence>
<dbReference type="InParanoid" id="K5WPU0"/>
<sequence length="165" mass="18010">MSNYTGVTIDETDDPAVARSIFQPPRQNSSLPSLPSSTRIQADPYSVQTRSPLLASGASRSPRSPPLSSSHSVSPMTVSPVAMPRPTLTPRHFPLPYTCAFRMSQDGSMVLAPPDASTDLSPLYRFEVVPNVFTPLSFTTRIYRGSSVFLGQFEYVICFVASLHL</sequence>
<feature type="region of interest" description="Disordered" evidence="1">
    <location>
        <begin position="1"/>
        <end position="85"/>
    </location>
</feature>
<gene>
    <name evidence="2" type="ORF">PHACADRAFT_247748</name>
</gene>
<dbReference type="HOGENOM" id="CLU_1611368_0_0_1"/>
<protein>
    <submittedName>
        <fullName evidence="2">Uncharacterized protein</fullName>
    </submittedName>
</protein>
<dbReference type="KEGG" id="pco:PHACADRAFT_247748"/>
<organism evidence="2 3">
    <name type="scientific">Phanerochaete carnosa (strain HHB-10118-sp)</name>
    <name type="common">White-rot fungus</name>
    <name type="synonym">Peniophora carnosa</name>
    <dbReference type="NCBI Taxonomy" id="650164"/>
    <lineage>
        <taxon>Eukaryota</taxon>
        <taxon>Fungi</taxon>
        <taxon>Dikarya</taxon>
        <taxon>Basidiomycota</taxon>
        <taxon>Agaricomycotina</taxon>
        <taxon>Agaricomycetes</taxon>
        <taxon>Polyporales</taxon>
        <taxon>Phanerochaetaceae</taxon>
        <taxon>Phanerochaete</taxon>
    </lineage>
</organism>
<dbReference type="GeneID" id="18914175"/>
<accession>K5WPU0</accession>
<dbReference type="EMBL" id="JH930468">
    <property type="protein sequence ID" value="EKM61259.1"/>
    <property type="molecule type" value="Genomic_DNA"/>
</dbReference>
<dbReference type="RefSeq" id="XP_007390687.1">
    <property type="nucleotide sequence ID" value="XM_007390625.1"/>
</dbReference>
<dbReference type="Proteomes" id="UP000008370">
    <property type="component" value="Unassembled WGS sequence"/>
</dbReference>
<dbReference type="AlphaFoldDB" id="K5WPU0"/>
<feature type="compositionally biased region" description="Polar residues" evidence="1">
    <location>
        <begin position="25"/>
        <end position="51"/>
    </location>
</feature>
<feature type="compositionally biased region" description="Low complexity" evidence="1">
    <location>
        <begin position="56"/>
        <end position="81"/>
    </location>
</feature>
<reference evidence="2 3" key="1">
    <citation type="journal article" date="2012" name="BMC Genomics">
        <title>Comparative genomics of the white-rot fungi, Phanerochaete carnosa and P. chrysosporium, to elucidate the genetic basis of the distinct wood types they colonize.</title>
        <authorList>
            <person name="Suzuki H."/>
            <person name="MacDonald J."/>
            <person name="Syed K."/>
            <person name="Salamov A."/>
            <person name="Hori C."/>
            <person name="Aerts A."/>
            <person name="Henrissat B."/>
            <person name="Wiebenga A."/>
            <person name="vanKuyk P.A."/>
            <person name="Barry K."/>
            <person name="Lindquist E."/>
            <person name="LaButti K."/>
            <person name="Lapidus A."/>
            <person name="Lucas S."/>
            <person name="Coutinho P."/>
            <person name="Gong Y."/>
            <person name="Samejima M."/>
            <person name="Mahadevan R."/>
            <person name="Abou-Zaid M."/>
            <person name="de Vries R.P."/>
            <person name="Igarashi K."/>
            <person name="Yadav J.S."/>
            <person name="Grigoriev I.V."/>
            <person name="Master E.R."/>
        </authorList>
    </citation>
    <scope>NUCLEOTIDE SEQUENCE [LARGE SCALE GENOMIC DNA]</scope>
    <source>
        <strain evidence="2 3">HHB-10118-sp</strain>
    </source>
</reference>
<dbReference type="OrthoDB" id="3174721at2759"/>